<comment type="caution">
    <text evidence="2">The sequence shown here is derived from an EMBL/GenBank/DDBJ whole genome shotgun (WGS) entry which is preliminary data.</text>
</comment>
<protein>
    <submittedName>
        <fullName evidence="2">Phytanoyl-CoA dioxygenase family protein</fullName>
    </submittedName>
</protein>
<gene>
    <name evidence="2" type="ORF">BZL29_7739</name>
</gene>
<dbReference type="SUPFAM" id="SSF51197">
    <property type="entry name" value="Clavaminate synthase-like"/>
    <property type="match status" value="1"/>
</dbReference>
<feature type="compositionally biased region" description="Polar residues" evidence="1">
    <location>
        <begin position="127"/>
        <end position="147"/>
    </location>
</feature>
<proteinExistence type="predicted"/>
<dbReference type="Gene3D" id="2.60.120.620">
    <property type="entry name" value="q2cbj1_9rhob like domain"/>
    <property type="match status" value="1"/>
</dbReference>
<dbReference type="AlphaFoldDB" id="A0A1V3WFY3"/>
<evidence type="ECO:0000313" key="2">
    <source>
        <dbReference type="EMBL" id="OOK65171.1"/>
    </source>
</evidence>
<keyword evidence="2" id="KW-0560">Oxidoreductase</keyword>
<reference evidence="2 3" key="1">
    <citation type="submission" date="2017-02" db="EMBL/GenBank/DDBJ databases">
        <title>Complete genome sequences of Mycobacterium kansasii strains isolated from rhesus macaques.</title>
        <authorList>
            <person name="Panda A."/>
            <person name="Nagaraj S."/>
            <person name="Zhao X."/>
            <person name="Tettelin H."/>
            <person name="Detolla L.J."/>
        </authorList>
    </citation>
    <scope>NUCLEOTIDE SEQUENCE [LARGE SCALE GENOMIC DNA]</scope>
    <source>
        <strain evidence="2 3">11-3469</strain>
    </source>
</reference>
<dbReference type="GO" id="GO:0016706">
    <property type="term" value="F:2-oxoglutarate-dependent dioxygenase activity"/>
    <property type="evidence" value="ECO:0007669"/>
    <property type="project" value="UniProtKB-ARBA"/>
</dbReference>
<accession>A0A1V3WFY3</accession>
<feature type="compositionally biased region" description="Low complexity" evidence="1">
    <location>
        <begin position="108"/>
        <end position="126"/>
    </location>
</feature>
<keyword evidence="2" id="KW-0223">Dioxygenase</keyword>
<sequence length="147" mass="15913">MTSTQRTTFALTTEELERFHHDGYAGPFDLYNPDEMKAKLQALTPKLVNTKTAVYHQEGTAAGVTNLASYDRHLDVDFLAEHITRPEIVDRVSSILGPTRFAGEPNCSPSTPATRAPTGTRPTPSAVSTAPGSRRSCGQKTRSSAAH</sequence>
<evidence type="ECO:0000313" key="3">
    <source>
        <dbReference type="Proteomes" id="UP000188532"/>
    </source>
</evidence>
<dbReference type="Pfam" id="PF05721">
    <property type="entry name" value="PhyH"/>
    <property type="match status" value="1"/>
</dbReference>
<organism evidence="2 3">
    <name type="scientific">Mycobacterium kansasii</name>
    <dbReference type="NCBI Taxonomy" id="1768"/>
    <lineage>
        <taxon>Bacteria</taxon>
        <taxon>Bacillati</taxon>
        <taxon>Actinomycetota</taxon>
        <taxon>Actinomycetes</taxon>
        <taxon>Mycobacteriales</taxon>
        <taxon>Mycobacteriaceae</taxon>
        <taxon>Mycobacterium</taxon>
    </lineage>
</organism>
<name>A0A1V3WFY3_MYCKA</name>
<dbReference type="InterPro" id="IPR008775">
    <property type="entry name" value="Phytyl_CoA_dOase-like"/>
</dbReference>
<dbReference type="EMBL" id="MVBN01000011">
    <property type="protein sequence ID" value="OOK65171.1"/>
    <property type="molecule type" value="Genomic_DNA"/>
</dbReference>
<evidence type="ECO:0000256" key="1">
    <source>
        <dbReference type="SAM" id="MobiDB-lite"/>
    </source>
</evidence>
<feature type="region of interest" description="Disordered" evidence="1">
    <location>
        <begin position="98"/>
        <end position="147"/>
    </location>
</feature>
<dbReference type="Proteomes" id="UP000188532">
    <property type="component" value="Unassembled WGS sequence"/>
</dbReference>